<dbReference type="EMBL" id="MU274949">
    <property type="protein sequence ID" value="KAI0084020.1"/>
    <property type="molecule type" value="Genomic_DNA"/>
</dbReference>
<feature type="non-terminal residue" evidence="1">
    <location>
        <position position="1"/>
    </location>
</feature>
<dbReference type="Proteomes" id="UP001055072">
    <property type="component" value="Unassembled WGS sequence"/>
</dbReference>
<evidence type="ECO:0000313" key="2">
    <source>
        <dbReference type="Proteomes" id="UP001055072"/>
    </source>
</evidence>
<name>A0ACB8TPS7_9APHY</name>
<reference evidence="1" key="1">
    <citation type="journal article" date="2021" name="Environ. Microbiol.">
        <title>Gene family expansions and transcriptome signatures uncover fungal adaptations to wood decay.</title>
        <authorList>
            <person name="Hage H."/>
            <person name="Miyauchi S."/>
            <person name="Viragh M."/>
            <person name="Drula E."/>
            <person name="Min B."/>
            <person name="Chaduli D."/>
            <person name="Navarro D."/>
            <person name="Favel A."/>
            <person name="Norest M."/>
            <person name="Lesage-Meessen L."/>
            <person name="Balint B."/>
            <person name="Merenyi Z."/>
            <person name="de Eugenio L."/>
            <person name="Morin E."/>
            <person name="Martinez A.T."/>
            <person name="Baldrian P."/>
            <person name="Stursova M."/>
            <person name="Martinez M.J."/>
            <person name="Novotny C."/>
            <person name="Magnuson J.K."/>
            <person name="Spatafora J.W."/>
            <person name="Maurice S."/>
            <person name="Pangilinan J."/>
            <person name="Andreopoulos W."/>
            <person name="LaButti K."/>
            <person name="Hundley H."/>
            <person name="Na H."/>
            <person name="Kuo A."/>
            <person name="Barry K."/>
            <person name="Lipzen A."/>
            <person name="Henrissat B."/>
            <person name="Riley R."/>
            <person name="Ahrendt S."/>
            <person name="Nagy L.G."/>
            <person name="Grigoriev I.V."/>
            <person name="Martin F."/>
            <person name="Rosso M.N."/>
        </authorList>
    </citation>
    <scope>NUCLEOTIDE SEQUENCE</scope>
    <source>
        <strain evidence="1">CBS 384.51</strain>
    </source>
</reference>
<protein>
    <submittedName>
        <fullName evidence="1">Uncharacterized protein</fullName>
    </submittedName>
</protein>
<sequence>GRLPTDATLWHGLRHKDISRNIADFLWHTTHNSPRVGKYWTHIPTYEQRATCELCNVEDSIEHILIECDAPENKVIWSLVKKGW</sequence>
<comment type="caution">
    <text evidence="1">The sequence shown here is derived from an EMBL/GenBank/DDBJ whole genome shotgun (WGS) entry which is preliminary data.</text>
</comment>
<accession>A0ACB8TPS7</accession>
<organism evidence="1 2">
    <name type="scientific">Irpex rosettiformis</name>
    <dbReference type="NCBI Taxonomy" id="378272"/>
    <lineage>
        <taxon>Eukaryota</taxon>
        <taxon>Fungi</taxon>
        <taxon>Dikarya</taxon>
        <taxon>Basidiomycota</taxon>
        <taxon>Agaricomycotina</taxon>
        <taxon>Agaricomycetes</taxon>
        <taxon>Polyporales</taxon>
        <taxon>Irpicaceae</taxon>
        <taxon>Irpex</taxon>
    </lineage>
</organism>
<feature type="non-terminal residue" evidence="1">
    <location>
        <position position="84"/>
    </location>
</feature>
<proteinExistence type="predicted"/>
<evidence type="ECO:0000313" key="1">
    <source>
        <dbReference type="EMBL" id="KAI0084020.1"/>
    </source>
</evidence>
<gene>
    <name evidence="1" type="ORF">BDY19DRAFT_878091</name>
</gene>
<keyword evidence="2" id="KW-1185">Reference proteome</keyword>